<dbReference type="Proteomes" id="UP000789525">
    <property type="component" value="Unassembled WGS sequence"/>
</dbReference>
<evidence type="ECO:0000313" key="2">
    <source>
        <dbReference type="Proteomes" id="UP000789525"/>
    </source>
</evidence>
<comment type="caution">
    <text evidence="1">The sequence shown here is derived from an EMBL/GenBank/DDBJ whole genome shotgun (WGS) entry which is preliminary data.</text>
</comment>
<protein>
    <submittedName>
        <fullName evidence="1">3546_t:CDS:1</fullName>
    </submittedName>
</protein>
<sequence length="656" mass="72923">MSSKVGRILLHSAAAATMLYGYKSLERLGGHSQYLTIDGLFCAIFVMLLGLLADLFPPQKSHSKAAAQEASSFVFRLTQLKRLVSVVVATVYWLMILFMPHLMLSDALATEPTAMGEKTLFRIPLDIDLALHGFPGPFLLLDFFLYEEKFSKTTMDQYAPVLATLVSVFHQAELTINSPIPIPHSQPSPRSYCNLHRVHGLCSGHGQVCQLAASLALENVAPIPIDRRDPEPTKQKLWGGRFTGKTDPLMHAFNQSLSYDKRMHDADIRGSIAYAKSLCLCGLLTKEEEEKIVEGLKRVGQEWKDGSFEAKPDDEDIHTANERRLSELIGPLGGKLHTGRSRNDQVATDMRLWLLDQVGELEHALKSVIGVIVERADQEKHILMPGYTHLQSDLQRLQQLIPRISILPLGSGPLAGNPFLVDRDFLAKELGFQSVAENSMWGVADRDFIAEFLMWGSLCMVHLSKLAEDLIIYSTSEFGFITLSDAYSVMPQKKNPDSLELLRGKTGRVFGLPSTYNKDLQEDKEPLFDAVDTIGASLRIAEGVFSSLKVNADKMKNALTMDMLATELAEYLVRKGMPFRETHHVSGRAVALAESLQVPISELTLEQYKKLCPLFEEDVVGVFDFEASVQRRAAIGGPALQMIDRQVATLREALSK</sequence>
<organism evidence="1 2">
    <name type="scientific">Acaulospora colombiana</name>
    <dbReference type="NCBI Taxonomy" id="27376"/>
    <lineage>
        <taxon>Eukaryota</taxon>
        <taxon>Fungi</taxon>
        <taxon>Fungi incertae sedis</taxon>
        <taxon>Mucoromycota</taxon>
        <taxon>Glomeromycotina</taxon>
        <taxon>Glomeromycetes</taxon>
        <taxon>Diversisporales</taxon>
        <taxon>Acaulosporaceae</taxon>
        <taxon>Acaulospora</taxon>
    </lineage>
</organism>
<proteinExistence type="predicted"/>
<dbReference type="EMBL" id="CAJVPT010009223">
    <property type="protein sequence ID" value="CAG8559283.1"/>
    <property type="molecule type" value="Genomic_DNA"/>
</dbReference>
<gene>
    <name evidence="1" type="ORF">ACOLOM_LOCUS5164</name>
</gene>
<reference evidence="1" key="1">
    <citation type="submission" date="2021-06" db="EMBL/GenBank/DDBJ databases">
        <authorList>
            <person name="Kallberg Y."/>
            <person name="Tangrot J."/>
            <person name="Rosling A."/>
        </authorList>
    </citation>
    <scope>NUCLEOTIDE SEQUENCE</scope>
    <source>
        <strain evidence="1">CL356</strain>
    </source>
</reference>
<name>A0ACA9LY98_9GLOM</name>
<keyword evidence="2" id="KW-1185">Reference proteome</keyword>
<accession>A0ACA9LY98</accession>
<evidence type="ECO:0000313" key="1">
    <source>
        <dbReference type="EMBL" id="CAG8559283.1"/>
    </source>
</evidence>